<comment type="caution">
    <text evidence="2">The sequence shown here is derived from an EMBL/GenBank/DDBJ whole genome shotgun (WGS) entry which is preliminary data.</text>
</comment>
<gene>
    <name evidence="2" type="ORF">T190423A01A_20196</name>
</gene>
<accession>A0ABM9PAG2</accession>
<proteinExistence type="predicted"/>
<protein>
    <submittedName>
        <fullName evidence="2">Gliding motility-associated-like protein</fullName>
    </submittedName>
</protein>
<sequence length="1138" mass="127900">MKTKSLFILVLIYTTFSYSQCFDCGKSIGGHVEDYIKDLDKTKDGIILTMDLEQGWKAAIHKYDFNCNLIWERNFPSARLFSTTIDNNYNIYTTISNSSSPIIVDGFTIERGNSLIKLNSNGDIEWVKKISDEYYLKRKVHYWNDHVYVVGQLDQYIDTHIGIDIPSGVGSQYFTAKFNLSGSLIEAKHYGDTSNETFNDSEIDELGNIYFTGEILDSAANKHTSSLIKLDSNLNLLWTQELSNNPSNRAFEPQTIYYNETNQKLYIWSMYWGSSSFYTNALSIDNTIDNECYQGSVLMEVSKETGELNQYKIIDNCGYYGLIGNGIGDVEKKAFITHEGTDLFVLSSFKKEITIGGQTLTTTQPIPDVYNIDLILFKVDLTNFTSELVLKSEGENSYPDYYDLAGPLLAIGKTIYLTSSYTSKSITVNDNTIVNNSGNNARDVLFYKYLLDKTDLNGSISHNNTCYSEATEFVINGDFDSVLWNFDDPTSGADNTSTLEKPNHVFSKEGVFNVTATVTCGTETEVISTEVIITSPPTINNQPDLHACEDSFKSGISSNFDTSDVQNQITGNQPDVSIEYYDENGALLSSPLPNPMTNTTENSQQITAHVFFTNNPQCFTTTTFQLLVQPLPELNPIEDIISCDIGNGYSNFDLTSIKIDTTSDERLEFYDSNYHLINHSSYSNYTNIVPNQDLIYVRLINSITNCYSEQSVNLKVTPLPIANSLDDLIGCDDNNDGISNSFDTSTIIDQVLGGQSGMTVTFYDQNDNLLPYPLPNPYTNTTPFNEIIKVRVTNSSTGCFSETTIQLITSTQPSINKPNNIYACDEGNGFANFSIPSLETEIIGSQPNLKITYFDDQGNILPNSFPLNFQNTVAYDQLINVKVENILNPSCFSETSFHLLVNQTPTIELQKEYVICGLQKSLTLEVDTSMSSYLWTHEDGSIISKSSNATLIKEGNYVLEFTKTENGIECKNYTSFNLTRSELPKISNIEVTDLSDNNTLEIIVTGDGVFEYSINGQDFQDDNVFENLKNETYTVYVRDKNGCGEDSKEVTIIDYPRFFTPNNDGINDFWEIKGLNNFPNASVLIFDRYGKILEKLTANKQKWYGFYNGAEMPSNEYWFNLDLGNGKTFSGHFSLRRL</sequence>
<dbReference type="InterPro" id="IPR013783">
    <property type="entry name" value="Ig-like_fold"/>
</dbReference>
<dbReference type="InterPro" id="IPR026341">
    <property type="entry name" value="T9SS_type_B"/>
</dbReference>
<keyword evidence="3" id="KW-1185">Reference proteome</keyword>
<feature type="domain" description="PKD" evidence="1">
    <location>
        <begin position="484"/>
        <end position="519"/>
    </location>
</feature>
<dbReference type="EMBL" id="CAXJIO010000011">
    <property type="protein sequence ID" value="CAL2102445.1"/>
    <property type="molecule type" value="Genomic_DNA"/>
</dbReference>
<dbReference type="NCBIfam" id="TIGR04131">
    <property type="entry name" value="Bac_Flav_CTERM"/>
    <property type="match status" value="1"/>
</dbReference>
<dbReference type="SUPFAM" id="SSF49299">
    <property type="entry name" value="PKD domain"/>
    <property type="match status" value="1"/>
</dbReference>
<reference evidence="2 3" key="1">
    <citation type="submission" date="2024-05" db="EMBL/GenBank/DDBJ databases">
        <authorList>
            <person name="Duchaud E."/>
        </authorList>
    </citation>
    <scope>NUCLEOTIDE SEQUENCE [LARGE SCALE GENOMIC DNA]</scope>
    <source>
        <strain evidence="2">Ena-SAMPLE-TAB-13-05-2024-13:56:06:370-140308</strain>
    </source>
</reference>
<dbReference type="RefSeq" id="WP_348715711.1">
    <property type="nucleotide sequence ID" value="NZ_CAXJIO010000011.1"/>
</dbReference>
<dbReference type="Proteomes" id="UP001497527">
    <property type="component" value="Unassembled WGS sequence"/>
</dbReference>
<evidence type="ECO:0000313" key="2">
    <source>
        <dbReference type="EMBL" id="CAL2102445.1"/>
    </source>
</evidence>
<dbReference type="InterPro" id="IPR035986">
    <property type="entry name" value="PKD_dom_sf"/>
</dbReference>
<evidence type="ECO:0000259" key="1">
    <source>
        <dbReference type="PROSITE" id="PS50093"/>
    </source>
</evidence>
<name>A0ABM9PAG2_9FLAO</name>
<dbReference type="CDD" id="cd00146">
    <property type="entry name" value="PKD"/>
    <property type="match status" value="1"/>
</dbReference>
<dbReference type="Pfam" id="PF13585">
    <property type="entry name" value="CHU_C"/>
    <property type="match status" value="1"/>
</dbReference>
<dbReference type="InterPro" id="IPR000601">
    <property type="entry name" value="PKD_dom"/>
</dbReference>
<dbReference type="Gene3D" id="2.60.40.10">
    <property type="entry name" value="Immunoglobulins"/>
    <property type="match status" value="1"/>
</dbReference>
<evidence type="ECO:0000313" key="3">
    <source>
        <dbReference type="Proteomes" id="UP001497527"/>
    </source>
</evidence>
<dbReference type="PROSITE" id="PS50093">
    <property type="entry name" value="PKD"/>
    <property type="match status" value="1"/>
</dbReference>
<organism evidence="2 3">
    <name type="scientific">Tenacibaculum polynesiense</name>
    <dbReference type="NCBI Taxonomy" id="3137857"/>
    <lineage>
        <taxon>Bacteria</taxon>
        <taxon>Pseudomonadati</taxon>
        <taxon>Bacteroidota</taxon>
        <taxon>Flavobacteriia</taxon>
        <taxon>Flavobacteriales</taxon>
        <taxon>Flavobacteriaceae</taxon>
        <taxon>Tenacibaculum</taxon>
    </lineage>
</organism>